<evidence type="ECO:0000256" key="1">
    <source>
        <dbReference type="SAM" id="MobiDB-lite"/>
    </source>
</evidence>
<sequence>MGQHPQQQQILQDCAGQEQERRKDRRGEEQRNHVKRRGEATKSRGEHSRSFRETDELSSSWRCSRDSRQRKEDKSATGGAAQQL</sequence>
<evidence type="ECO:0000313" key="3">
    <source>
        <dbReference type="Proteomes" id="UP000283210"/>
    </source>
</evidence>
<gene>
    <name evidence="2" type="ORF">OJAV_G00181560</name>
</gene>
<dbReference type="Proteomes" id="UP000283210">
    <property type="component" value="Chromosome 18"/>
</dbReference>
<dbReference type="AlphaFoldDB" id="A0A437CCK4"/>
<evidence type="ECO:0000313" key="2">
    <source>
        <dbReference type="EMBL" id="RVE60512.1"/>
    </source>
</evidence>
<feature type="compositionally biased region" description="Basic and acidic residues" evidence="1">
    <location>
        <begin position="63"/>
        <end position="75"/>
    </location>
</feature>
<protein>
    <submittedName>
        <fullName evidence="2">Uncharacterized protein</fullName>
    </submittedName>
</protein>
<feature type="region of interest" description="Disordered" evidence="1">
    <location>
        <begin position="1"/>
        <end position="84"/>
    </location>
</feature>
<reference evidence="2 3" key="2">
    <citation type="submission" date="2019-01" db="EMBL/GenBank/DDBJ databases">
        <title>A chromosome length genome reference of the Java medaka (oryzias javanicus).</title>
        <authorList>
            <person name="Herpin A."/>
            <person name="Takehana Y."/>
            <person name="Naruse K."/>
            <person name="Ansai S."/>
            <person name="Kawaguchi M."/>
        </authorList>
    </citation>
    <scope>NUCLEOTIDE SEQUENCE [LARGE SCALE GENOMIC DNA]</scope>
    <source>
        <strain evidence="2">RS831</strain>
        <tissue evidence="2">Whole body</tissue>
    </source>
</reference>
<reference evidence="2 3" key="1">
    <citation type="submission" date="2018-11" db="EMBL/GenBank/DDBJ databases">
        <authorList>
            <person name="Lopez-Roques C."/>
            <person name="Donnadieu C."/>
            <person name="Bouchez O."/>
            <person name="Klopp C."/>
            <person name="Cabau C."/>
            <person name="Zahm M."/>
        </authorList>
    </citation>
    <scope>NUCLEOTIDE SEQUENCE [LARGE SCALE GENOMIC DNA]</scope>
    <source>
        <strain evidence="2">RS831</strain>
        <tissue evidence="2">Whole body</tissue>
    </source>
</reference>
<feature type="compositionally biased region" description="Polar residues" evidence="1">
    <location>
        <begin position="1"/>
        <end position="11"/>
    </location>
</feature>
<dbReference type="EMBL" id="CM012454">
    <property type="protein sequence ID" value="RVE60512.1"/>
    <property type="molecule type" value="Genomic_DNA"/>
</dbReference>
<proteinExistence type="predicted"/>
<feature type="compositionally biased region" description="Basic and acidic residues" evidence="1">
    <location>
        <begin position="18"/>
        <end position="55"/>
    </location>
</feature>
<organism evidence="2 3">
    <name type="scientific">Oryzias javanicus</name>
    <name type="common">Javanese ricefish</name>
    <name type="synonym">Aplocheilus javanicus</name>
    <dbReference type="NCBI Taxonomy" id="123683"/>
    <lineage>
        <taxon>Eukaryota</taxon>
        <taxon>Metazoa</taxon>
        <taxon>Chordata</taxon>
        <taxon>Craniata</taxon>
        <taxon>Vertebrata</taxon>
        <taxon>Euteleostomi</taxon>
        <taxon>Actinopterygii</taxon>
        <taxon>Neopterygii</taxon>
        <taxon>Teleostei</taxon>
        <taxon>Neoteleostei</taxon>
        <taxon>Acanthomorphata</taxon>
        <taxon>Ovalentaria</taxon>
        <taxon>Atherinomorphae</taxon>
        <taxon>Beloniformes</taxon>
        <taxon>Adrianichthyidae</taxon>
        <taxon>Oryziinae</taxon>
        <taxon>Oryzias</taxon>
    </lineage>
</organism>
<keyword evidence="3" id="KW-1185">Reference proteome</keyword>
<name>A0A437CCK4_ORYJA</name>
<accession>A0A437CCK4</accession>